<feature type="transmembrane region" description="Helical" evidence="13">
    <location>
        <begin position="20"/>
        <end position="39"/>
    </location>
</feature>
<keyword evidence="12 13" id="KW-0472">Membrane</keyword>
<feature type="transmembrane region" description="Helical" evidence="13">
    <location>
        <begin position="60"/>
        <end position="79"/>
    </location>
</feature>
<organism evidence="14 15">
    <name type="scientific">Falsiporphyromonas endometrii</name>
    <dbReference type="NCBI Taxonomy" id="1387297"/>
    <lineage>
        <taxon>Bacteria</taxon>
        <taxon>Pseudomonadati</taxon>
        <taxon>Bacteroidota</taxon>
        <taxon>Bacteroidia</taxon>
        <taxon>Bacteroidales</taxon>
        <taxon>Porphyromonadaceae</taxon>
        <taxon>Falsiporphyromonas</taxon>
    </lineage>
</organism>
<dbReference type="PANTHER" id="PTHR30365:SF0">
    <property type="entry name" value="CYTOCHROME BD-I UBIQUINOL OXIDASE SUBUNIT 1"/>
    <property type="match status" value="1"/>
</dbReference>
<keyword evidence="5" id="KW-0997">Cell inner membrane</keyword>
<evidence type="ECO:0000256" key="2">
    <source>
        <dbReference type="ARBA" id="ARBA00009819"/>
    </source>
</evidence>
<feature type="transmembrane region" description="Helical" evidence="13">
    <location>
        <begin position="489"/>
        <end position="509"/>
    </location>
</feature>
<name>A0ABV9K7Y5_9PORP</name>
<evidence type="ECO:0000256" key="11">
    <source>
        <dbReference type="ARBA" id="ARBA00023004"/>
    </source>
</evidence>
<evidence type="ECO:0000256" key="10">
    <source>
        <dbReference type="ARBA" id="ARBA00022989"/>
    </source>
</evidence>
<evidence type="ECO:0000256" key="8">
    <source>
        <dbReference type="ARBA" id="ARBA00022723"/>
    </source>
</evidence>
<keyword evidence="15" id="KW-1185">Reference proteome</keyword>
<feature type="transmembrane region" description="Helical" evidence="13">
    <location>
        <begin position="442"/>
        <end position="465"/>
    </location>
</feature>
<keyword evidence="8 13" id="KW-0479">Metal-binding</keyword>
<keyword evidence="10 13" id="KW-1133">Transmembrane helix</keyword>
<evidence type="ECO:0000256" key="1">
    <source>
        <dbReference type="ARBA" id="ARBA00004429"/>
    </source>
</evidence>
<dbReference type="Proteomes" id="UP001596020">
    <property type="component" value="Unassembled WGS sequence"/>
</dbReference>
<feature type="transmembrane region" description="Helical" evidence="13">
    <location>
        <begin position="132"/>
        <end position="153"/>
    </location>
</feature>
<keyword evidence="6 13" id="KW-0349">Heme</keyword>
<evidence type="ECO:0000313" key="15">
    <source>
        <dbReference type="Proteomes" id="UP001596020"/>
    </source>
</evidence>
<feature type="transmembrane region" description="Helical" evidence="13">
    <location>
        <begin position="186"/>
        <end position="210"/>
    </location>
</feature>
<keyword evidence="11 13" id="KW-0408">Iron</keyword>
<evidence type="ECO:0000256" key="9">
    <source>
        <dbReference type="ARBA" id="ARBA00022982"/>
    </source>
</evidence>
<evidence type="ECO:0000256" key="3">
    <source>
        <dbReference type="ARBA" id="ARBA00022448"/>
    </source>
</evidence>
<evidence type="ECO:0000256" key="7">
    <source>
        <dbReference type="ARBA" id="ARBA00022692"/>
    </source>
</evidence>
<dbReference type="PIRSF" id="PIRSF006446">
    <property type="entry name" value="Cyt_quinol_oxidase_1"/>
    <property type="match status" value="1"/>
</dbReference>
<keyword evidence="3 13" id="KW-0813">Transport</keyword>
<keyword evidence="9 13" id="KW-0249">Electron transport</keyword>
<dbReference type="RefSeq" id="WP_380078708.1">
    <property type="nucleotide sequence ID" value="NZ_JBHSGO010000167.1"/>
</dbReference>
<dbReference type="Pfam" id="PF01654">
    <property type="entry name" value="Cyt_bd_oxida_I"/>
    <property type="match status" value="1"/>
</dbReference>
<feature type="transmembrane region" description="Helical" evidence="13">
    <location>
        <begin position="99"/>
        <end position="120"/>
    </location>
</feature>
<keyword evidence="7 13" id="KW-0812">Transmembrane</keyword>
<sequence length="533" mass="59393">MNLESLLDWSRAQFALTAMYHWLFVPLTLGLGVIMAIAETKYYRSGEEFWKRSAKFWQKLFGINFAIGVATGLILEFEFGTNWSNYSWFVGDIFGAPLAIEGILAFFMEATFIAVMFFGWGKVSKGFHLTSTWLTIIGASISAIWILVANAWMQHPAGMAFNPDTVRSEMADFWAVALSPVAIIKFLHTVTSCWLLGSIFAVAVCGWYLLRKRHNDFAIRNIKMVVPFGFIAAILTVATGDESAYRVSEFQPMKLAAMEALYDNGACTPDGKNACGEGTALSLFGVLNPDKQNPQDGKDAFLFNIKMPHVLSLMATRTSCGYVPGINNILEGNYTNFKGEAQLPADTMIARGKVAIQELEAYKNAKAQGDEDAAAIHKAAMEKDFKYFGYGYLQNKNDLVPNVPLTYYSFRIMVGLGMLFILLFIIYWIVGRKKERLAKSRWLHILGICSVPLVYIASQCGWIVAEVGRQPWAIQDLLPLRAAVSKLDATNVMITFIVFLVLFTALLIAELSIMLNAIKKGVDEDETKNIESK</sequence>
<evidence type="ECO:0000256" key="13">
    <source>
        <dbReference type="PIRNR" id="PIRNR006446"/>
    </source>
</evidence>
<dbReference type="PANTHER" id="PTHR30365">
    <property type="entry name" value="CYTOCHROME D UBIQUINOL OXIDASE"/>
    <property type="match status" value="1"/>
</dbReference>
<evidence type="ECO:0000256" key="6">
    <source>
        <dbReference type="ARBA" id="ARBA00022617"/>
    </source>
</evidence>
<evidence type="ECO:0000256" key="12">
    <source>
        <dbReference type="ARBA" id="ARBA00023136"/>
    </source>
</evidence>
<dbReference type="EMBL" id="JBHSGO010000167">
    <property type="protein sequence ID" value="MFC4666035.1"/>
    <property type="molecule type" value="Genomic_DNA"/>
</dbReference>
<keyword evidence="4 13" id="KW-1003">Cell membrane</keyword>
<proteinExistence type="inferred from homology"/>
<evidence type="ECO:0000256" key="5">
    <source>
        <dbReference type="ARBA" id="ARBA00022519"/>
    </source>
</evidence>
<protein>
    <submittedName>
        <fullName evidence="14">Cytochrome ubiquinol oxidase subunit I</fullName>
    </submittedName>
</protein>
<feature type="transmembrane region" description="Helical" evidence="13">
    <location>
        <begin position="408"/>
        <end position="430"/>
    </location>
</feature>
<evidence type="ECO:0000256" key="4">
    <source>
        <dbReference type="ARBA" id="ARBA00022475"/>
    </source>
</evidence>
<feature type="transmembrane region" description="Helical" evidence="13">
    <location>
        <begin position="222"/>
        <end position="240"/>
    </location>
</feature>
<comment type="caution">
    <text evidence="14">The sequence shown here is derived from an EMBL/GenBank/DDBJ whole genome shotgun (WGS) entry which is preliminary data.</text>
</comment>
<comment type="subcellular location">
    <subcellularLocation>
        <location evidence="1">Cell inner membrane</location>
        <topology evidence="1">Multi-pass membrane protein</topology>
    </subcellularLocation>
</comment>
<reference evidence="15" key="1">
    <citation type="journal article" date="2019" name="Int. J. Syst. Evol. Microbiol.">
        <title>The Global Catalogue of Microorganisms (GCM) 10K type strain sequencing project: providing services to taxonomists for standard genome sequencing and annotation.</title>
        <authorList>
            <consortium name="The Broad Institute Genomics Platform"/>
            <consortium name="The Broad Institute Genome Sequencing Center for Infectious Disease"/>
            <person name="Wu L."/>
            <person name="Ma J."/>
        </authorList>
    </citation>
    <scope>NUCLEOTIDE SEQUENCE [LARGE SCALE GENOMIC DNA]</scope>
    <source>
        <strain evidence="15">CGMCC 4.7357</strain>
    </source>
</reference>
<accession>A0ABV9K7Y5</accession>
<comment type="similarity">
    <text evidence="2 13">Belongs to the cytochrome ubiquinol oxidase subunit 1 family.</text>
</comment>
<dbReference type="InterPro" id="IPR002585">
    <property type="entry name" value="Cyt-d_ubiquinol_oxidase_su_1"/>
</dbReference>
<evidence type="ECO:0000313" key="14">
    <source>
        <dbReference type="EMBL" id="MFC4666035.1"/>
    </source>
</evidence>
<gene>
    <name evidence="14" type="ORF">ACFO3G_05405</name>
</gene>